<organism evidence="1 2">
    <name type="scientific">Rugosimonospora africana</name>
    <dbReference type="NCBI Taxonomy" id="556532"/>
    <lineage>
        <taxon>Bacteria</taxon>
        <taxon>Bacillati</taxon>
        <taxon>Actinomycetota</taxon>
        <taxon>Actinomycetes</taxon>
        <taxon>Micromonosporales</taxon>
        <taxon>Micromonosporaceae</taxon>
        <taxon>Rugosimonospora</taxon>
    </lineage>
</organism>
<dbReference type="EMBL" id="BONZ01000007">
    <property type="protein sequence ID" value="GIH12495.1"/>
    <property type="molecule type" value="Genomic_DNA"/>
</dbReference>
<sequence length="214" mass="24686">MLRRHYGLSMISSKGAGLGEEAAQRLAQLGCCRLAPGLTDAEFDRLEREYDIEFADDHRSFLATGVPTNTPFEKEEGVFHAWERPWPEWRDGNPDLIRQRLDWPVEGILFDVEHNAYWHGSWGDRPKSLVEALETARSRLARVPKLVPIYGHRFLPGGRGTFGHPVLSVWQTDIIYYGMDLIDYVHQEFGGPGTDRMDERWQPLATVDFWKDFL</sequence>
<evidence type="ECO:0000313" key="2">
    <source>
        <dbReference type="Proteomes" id="UP000642748"/>
    </source>
</evidence>
<protein>
    <submittedName>
        <fullName evidence="1">Uncharacterized protein</fullName>
    </submittedName>
</protein>
<proteinExistence type="predicted"/>
<dbReference type="PANTHER" id="PTHR32011">
    <property type="entry name" value="OS08G0472400 PROTEIN"/>
    <property type="match status" value="1"/>
</dbReference>
<dbReference type="PANTHER" id="PTHR32011:SF2">
    <property type="entry name" value="OS08G0472400 PROTEIN"/>
    <property type="match status" value="1"/>
</dbReference>
<accession>A0A8J3QK74</accession>
<reference evidence="1" key="1">
    <citation type="submission" date="2021-01" db="EMBL/GenBank/DDBJ databases">
        <title>Whole genome shotgun sequence of Rugosimonospora africana NBRC 104875.</title>
        <authorList>
            <person name="Komaki H."/>
            <person name="Tamura T."/>
        </authorList>
    </citation>
    <scope>NUCLEOTIDE SEQUENCE</scope>
    <source>
        <strain evidence="1">NBRC 104875</strain>
    </source>
</reference>
<keyword evidence="2" id="KW-1185">Reference proteome</keyword>
<evidence type="ECO:0000313" key="1">
    <source>
        <dbReference type="EMBL" id="GIH12495.1"/>
    </source>
</evidence>
<dbReference type="AlphaFoldDB" id="A0A8J3QK74"/>
<gene>
    <name evidence="1" type="ORF">Raf01_06670</name>
</gene>
<comment type="caution">
    <text evidence="1">The sequence shown here is derived from an EMBL/GenBank/DDBJ whole genome shotgun (WGS) entry which is preliminary data.</text>
</comment>
<dbReference type="Proteomes" id="UP000642748">
    <property type="component" value="Unassembled WGS sequence"/>
</dbReference>
<name>A0A8J3QK74_9ACTN</name>